<dbReference type="EMBL" id="CP073910">
    <property type="protein sequence ID" value="QUT08170.1"/>
    <property type="molecule type" value="Genomic_DNA"/>
</dbReference>
<reference evidence="2" key="1">
    <citation type="submission" date="2021-04" db="EMBL/GenBank/DDBJ databases">
        <title>Isolation of p-tert-butylphenol degrading bacteria Sphingobium phenoxybenzoativorans Tas13 from active sludge.</title>
        <authorList>
            <person name="Li Y."/>
        </authorList>
    </citation>
    <scope>NUCLEOTIDE SEQUENCE</scope>
    <source>
        <strain evidence="2">Tas13</strain>
    </source>
</reference>
<dbReference type="PANTHER" id="PTHR34075:SF5">
    <property type="entry name" value="BLR3430 PROTEIN"/>
    <property type="match status" value="1"/>
</dbReference>
<dbReference type="PANTHER" id="PTHR34075">
    <property type="entry name" value="BLR3430 PROTEIN"/>
    <property type="match status" value="1"/>
</dbReference>
<dbReference type="Gene3D" id="6.10.30.10">
    <property type="match status" value="1"/>
</dbReference>
<evidence type="ECO:0000313" key="3">
    <source>
        <dbReference type="Proteomes" id="UP000681425"/>
    </source>
</evidence>
<dbReference type="InterPro" id="IPR012340">
    <property type="entry name" value="NA-bd_OB-fold"/>
</dbReference>
<organism evidence="2 3">
    <name type="scientific">Sphingobium phenoxybenzoativorans</name>
    <dbReference type="NCBI Taxonomy" id="1592790"/>
    <lineage>
        <taxon>Bacteria</taxon>
        <taxon>Pseudomonadati</taxon>
        <taxon>Pseudomonadota</taxon>
        <taxon>Alphaproteobacteria</taxon>
        <taxon>Sphingomonadales</taxon>
        <taxon>Sphingomonadaceae</taxon>
        <taxon>Sphingobium</taxon>
    </lineage>
</organism>
<sequence>MTGGPEARWRAALADGRFLLQRAISSGTVFFPPRVMEPGTGETDLEWVEASGLGHIYSLTWVSQKPPVPPYNVVIVRLDEGAQLMSRIEGADPETLRIGQRVRAKIGTQDDGAPILLFEPAGH</sequence>
<name>A0A975Q3L0_9SPHN</name>
<keyword evidence="3" id="KW-1185">Reference proteome</keyword>
<accession>A0A975Q3L0</accession>
<gene>
    <name evidence="2" type="ORF">KFK14_08175</name>
</gene>
<protein>
    <submittedName>
        <fullName evidence="2">OB-fold domain-containing protein</fullName>
    </submittedName>
</protein>
<dbReference type="SUPFAM" id="SSF50249">
    <property type="entry name" value="Nucleic acid-binding proteins"/>
    <property type="match status" value="1"/>
</dbReference>
<dbReference type="KEGG" id="spph:KFK14_08175"/>
<dbReference type="InterPro" id="IPR002878">
    <property type="entry name" value="ChsH2_C"/>
</dbReference>
<dbReference type="Proteomes" id="UP000681425">
    <property type="component" value="Chromosome"/>
</dbReference>
<dbReference type="AlphaFoldDB" id="A0A975Q3L0"/>
<feature type="domain" description="ChsH2 C-terminal OB-fold" evidence="1">
    <location>
        <begin position="47"/>
        <end position="105"/>
    </location>
</feature>
<dbReference type="InterPro" id="IPR052513">
    <property type="entry name" value="Thioester_dehydratase-like"/>
</dbReference>
<evidence type="ECO:0000313" key="2">
    <source>
        <dbReference type="EMBL" id="QUT08170.1"/>
    </source>
</evidence>
<evidence type="ECO:0000259" key="1">
    <source>
        <dbReference type="Pfam" id="PF01796"/>
    </source>
</evidence>
<dbReference type="Pfam" id="PF01796">
    <property type="entry name" value="OB_ChsH2_C"/>
    <property type="match status" value="1"/>
</dbReference>
<proteinExistence type="predicted"/>